<keyword evidence="4 12" id="KW-0812">Transmembrane</keyword>
<dbReference type="STRING" id="10195.A0A3M7PLD5"/>
<feature type="region of interest" description="Disordered" evidence="11">
    <location>
        <begin position="434"/>
        <end position="461"/>
    </location>
</feature>
<dbReference type="GO" id="GO:0007188">
    <property type="term" value="P:adenylate cyclase-modulating G protein-coupled receptor signaling pathway"/>
    <property type="evidence" value="ECO:0007669"/>
    <property type="project" value="TreeGrafter"/>
</dbReference>
<keyword evidence="5 12" id="KW-1133">Transmembrane helix</keyword>
<keyword evidence="8 15" id="KW-0675">Receptor</keyword>
<feature type="transmembrane region" description="Helical" evidence="12">
    <location>
        <begin position="343"/>
        <end position="362"/>
    </location>
</feature>
<evidence type="ECO:0000256" key="1">
    <source>
        <dbReference type="ARBA" id="ARBA00004651"/>
    </source>
</evidence>
<evidence type="ECO:0000256" key="12">
    <source>
        <dbReference type="SAM" id="Phobius"/>
    </source>
</evidence>
<keyword evidence="6" id="KW-0297">G-protein coupled receptor</keyword>
<name>A0A3M7PLD5_BRAPC</name>
<dbReference type="InterPro" id="IPR036445">
    <property type="entry name" value="GPCR_2_extracell_dom_sf"/>
</dbReference>
<dbReference type="InterPro" id="IPR001879">
    <property type="entry name" value="GPCR_2_extracellular_dom"/>
</dbReference>
<dbReference type="InterPro" id="IPR017981">
    <property type="entry name" value="GPCR_2-like_7TM"/>
</dbReference>
<evidence type="ECO:0000259" key="14">
    <source>
        <dbReference type="PROSITE" id="PS50261"/>
    </source>
</evidence>
<evidence type="ECO:0000256" key="3">
    <source>
        <dbReference type="ARBA" id="ARBA00022475"/>
    </source>
</evidence>
<dbReference type="EMBL" id="REGN01010008">
    <property type="protein sequence ID" value="RMZ99869.1"/>
    <property type="molecule type" value="Genomic_DNA"/>
</dbReference>
<feature type="transmembrane region" description="Helical" evidence="12">
    <location>
        <begin position="299"/>
        <end position="323"/>
    </location>
</feature>
<dbReference type="PROSITE" id="PS00650">
    <property type="entry name" value="G_PROTEIN_RECEP_F2_2"/>
    <property type="match status" value="1"/>
</dbReference>
<feature type="transmembrane region" description="Helical" evidence="12">
    <location>
        <begin position="260"/>
        <end position="279"/>
    </location>
</feature>
<feature type="compositionally biased region" description="Polar residues" evidence="11">
    <location>
        <begin position="451"/>
        <end position="461"/>
    </location>
</feature>
<gene>
    <name evidence="15" type="ORF">BpHYR1_044695</name>
</gene>
<evidence type="ECO:0000256" key="9">
    <source>
        <dbReference type="ARBA" id="ARBA00023180"/>
    </source>
</evidence>
<dbReference type="AlphaFoldDB" id="A0A3M7PLD5"/>
<feature type="transmembrane region" description="Helical" evidence="12">
    <location>
        <begin position="206"/>
        <end position="225"/>
    </location>
</feature>
<dbReference type="Gene3D" id="4.10.1240.10">
    <property type="entry name" value="GPCR, family 2, extracellular hormone receptor domain"/>
    <property type="match status" value="1"/>
</dbReference>
<evidence type="ECO:0000256" key="7">
    <source>
        <dbReference type="ARBA" id="ARBA00023136"/>
    </source>
</evidence>
<dbReference type="PROSITE" id="PS50261">
    <property type="entry name" value="G_PROTEIN_RECEP_F2_4"/>
    <property type="match status" value="1"/>
</dbReference>
<organism evidence="15 16">
    <name type="scientific">Brachionus plicatilis</name>
    <name type="common">Marine rotifer</name>
    <name type="synonym">Brachionus muelleri</name>
    <dbReference type="NCBI Taxonomy" id="10195"/>
    <lineage>
        <taxon>Eukaryota</taxon>
        <taxon>Metazoa</taxon>
        <taxon>Spiralia</taxon>
        <taxon>Gnathifera</taxon>
        <taxon>Rotifera</taxon>
        <taxon>Eurotatoria</taxon>
        <taxon>Monogononta</taxon>
        <taxon>Pseudotrocha</taxon>
        <taxon>Ploima</taxon>
        <taxon>Brachionidae</taxon>
        <taxon>Brachionus</taxon>
    </lineage>
</organism>
<dbReference type="Proteomes" id="UP000276133">
    <property type="component" value="Unassembled WGS sequence"/>
</dbReference>
<feature type="transmembrane region" description="Helical" evidence="12">
    <location>
        <begin position="174"/>
        <end position="194"/>
    </location>
</feature>
<dbReference type="Pfam" id="PF00002">
    <property type="entry name" value="7tm_2"/>
    <property type="match status" value="1"/>
</dbReference>
<evidence type="ECO:0000256" key="8">
    <source>
        <dbReference type="ARBA" id="ARBA00023170"/>
    </source>
</evidence>
<dbReference type="Gene3D" id="1.20.1070.10">
    <property type="entry name" value="Rhodopsin 7-helix transmembrane proteins"/>
    <property type="match status" value="1"/>
</dbReference>
<evidence type="ECO:0000313" key="15">
    <source>
        <dbReference type="EMBL" id="RMZ99869.1"/>
    </source>
</evidence>
<protein>
    <submittedName>
        <fullName evidence="15">Calcitonin gene-related peptide type 1 receptor</fullName>
    </submittedName>
</protein>
<evidence type="ECO:0000256" key="6">
    <source>
        <dbReference type="ARBA" id="ARBA00023040"/>
    </source>
</evidence>
<evidence type="ECO:0000256" key="4">
    <source>
        <dbReference type="ARBA" id="ARBA00022692"/>
    </source>
</evidence>
<feature type="transmembrane region" description="Helical" evidence="12">
    <location>
        <begin position="374"/>
        <end position="394"/>
    </location>
</feature>
<sequence>MNESRILCRLTNHEPMDPGHFNMIAQIYCFNYLIYVFHSFSPFDYNISLPIDQNQLRSQLKNDFIFNKWKECSEAAQDCCSNVLSTSVDDDESHCGAVWDGWSCHRTTKAGQISEVKCPHYHVEDNCHTILGQARFKCSENATWFKLEGNEWADYTKCIEPTILLKHRNININIVTNFLSLVFLVSGLLVFFSYRKLQVNRILIHKHFFISLALHSFVQIIWNYFILKDSLESENPIMASNHYLCIIVVAVFKDQSSLKMYYAIGWVVPFLLCSIYAFFSSIYANYGCWVASRSGFEQIIVIPNISILILNVAFLVVIIRLLFKALKTSKTTEINQLRKTFKATIILVPLFGLHFFMSPVILCESSPIAGAYNIFSHLIENLQGVFVSLLLCFFNNEVKQLLKLTVKSRIKTLSIRDLTTISFNRNDISLPTTELNSNATSRHNSIRKNSDLNQSGEHLLQ</sequence>
<dbReference type="GO" id="GO:0005886">
    <property type="term" value="C:plasma membrane"/>
    <property type="evidence" value="ECO:0007669"/>
    <property type="project" value="UniProtKB-SubCell"/>
</dbReference>
<evidence type="ECO:0000256" key="11">
    <source>
        <dbReference type="SAM" id="MobiDB-lite"/>
    </source>
</evidence>
<feature type="compositionally biased region" description="Polar residues" evidence="11">
    <location>
        <begin position="434"/>
        <end position="443"/>
    </location>
</feature>
<dbReference type="SMART" id="SM00008">
    <property type="entry name" value="HormR"/>
    <property type="match status" value="1"/>
</dbReference>
<dbReference type="PANTHER" id="PTHR45620">
    <property type="entry name" value="PDF RECEPTOR-LIKE PROTEIN-RELATED"/>
    <property type="match status" value="1"/>
</dbReference>
<dbReference type="PANTHER" id="PTHR45620:SF42">
    <property type="entry name" value="G-PROTEIN COUPLED RECEPTOR SEB-2"/>
    <property type="match status" value="1"/>
</dbReference>
<comment type="similarity">
    <text evidence="2">Belongs to the G-protein coupled receptor 2 family.</text>
</comment>
<comment type="subcellular location">
    <subcellularLocation>
        <location evidence="1">Cell membrane</location>
        <topology evidence="1">Multi-pass membrane protein</topology>
    </subcellularLocation>
</comment>
<dbReference type="InterPro" id="IPR050332">
    <property type="entry name" value="GPCR_2"/>
</dbReference>
<evidence type="ECO:0000259" key="13">
    <source>
        <dbReference type="PROSITE" id="PS50227"/>
    </source>
</evidence>
<feature type="transmembrane region" description="Helical" evidence="12">
    <location>
        <begin position="237"/>
        <end position="253"/>
    </location>
</feature>
<dbReference type="GO" id="GO:0008528">
    <property type="term" value="F:G protein-coupled peptide receptor activity"/>
    <property type="evidence" value="ECO:0007669"/>
    <property type="project" value="TreeGrafter"/>
</dbReference>
<evidence type="ECO:0000256" key="2">
    <source>
        <dbReference type="ARBA" id="ARBA00005314"/>
    </source>
</evidence>
<evidence type="ECO:0000313" key="16">
    <source>
        <dbReference type="Proteomes" id="UP000276133"/>
    </source>
</evidence>
<accession>A0A3M7PLD5</accession>
<keyword evidence="16" id="KW-1185">Reference proteome</keyword>
<feature type="domain" description="G-protein coupled receptors family 2 profile 1" evidence="13">
    <location>
        <begin position="71"/>
        <end position="162"/>
    </location>
</feature>
<dbReference type="OrthoDB" id="16753at2759"/>
<dbReference type="Pfam" id="PF02793">
    <property type="entry name" value="HRM"/>
    <property type="match status" value="1"/>
</dbReference>
<dbReference type="GO" id="GO:0007166">
    <property type="term" value="P:cell surface receptor signaling pathway"/>
    <property type="evidence" value="ECO:0007669"/>
    <property type="project" value="InterPro"/>
</dbReference>
<keyword evidence="3" id="KW-1003">Cell membrane</keyword>
<evidence type="ECO:0000256" key="5">
    <source>
        <dbReference type="ARBA" id="ARBA00022989"/>
    </source>
</evidence>
<dbReference type="PRINTS" id="PR00249">
    <property type="entry name" value="GPCRSECRETIN"/>
</dbReference>
<dbReference type="PROSITE" id="PS50227">
    <property type="entry name" value="G_PROTEIN_RECEP_F2_3"/>
    <property type="match status" value="1"/>
</dbReference>
<comment type="caution">
    <text evidence="15">The sequence shown here is derived from an EMBL/GenBank/DDBJ whole genome shotgun (WGS) entry which is preliminary data.</text>
</comment>
<keyword evidence="7 12" id="KW-0472">Membrane</keyword>
<evidence type="ECO:0000256" key="10">
    <source>
        <dbReference type="ARBA" id="ARBA00023224"/>
    </source>
</evidence>
<dbReference type="InterPro" id="IPR017983">
    <property type="entry name" value="GPCR_2_secretin-like_CS"/>
</dbReference>
<proteinExistence type="inferred from homology"/>
<feature type="domain" description="G-protein coupled receptors family 2 profile 2" evidence="14">
    <location>
        <begin position="169"/>
        <end position="395"/>
    </location>
</feature>
<keyword evidence="9" id="KW-0325">Glycoprotein</keyword>
<dbReference type="InterPro" id="IPR000832">
    <property type="entry name" value="GPCR_2_secretin-like"/>
</dbReference>
<reference evidence="15 16" key="1">
    <citation type="journal article" date="2018" name="Sci. Rep.">
        <title>Genomic signatures of local adaptation to the degree of environmental predictability in rotifers.</title>
        <authorList>
            <person name="Franch-Gras L."/>
            <person name="Hahn C."/>
            <person name="Garcia-Roger E.M."/>
            <person name="Carmona M.J."/>
            <person name="Serra M."/>
            <person name="Gomez A."/>
        </authorList>
    </citation>
    <scope>NUCLEOTIDE SEQUENCE [LARGE SCALE GENOMIC DNA]</scope>
    <source>
        <strain evidence="15">HYR1</strain>
    </source>
</reference>
<keyword evidence="10" id="KW-0807">Transducer</keyword>
<dbReference type="SUPFAM" id="SSF111418">
    <property type="entry name" value="Hormone receptor domain"/>
    <property type="match status" value="1"/>
</dbReference>